<dbReference type="AlphaFoldDB" id="A0A5P1E2I4"/>
<reference evidence="9" key="1">
    <citation type="journal article" date="2017" name="Nat. Commun.">
        <title>The asparagus genome sheds light on the origin and evolution of a young Y chromosome.</title>
        <authorList>
            <person name="Harkess A."/>
            <person name="Zhou J."/>
            <person name="Xu C."/>
            <person name="Bowers J.E."/>
            <person name="Van der Hulst R."/>
            <person name="Ayyampalayam S."/>
            <person name="Mercati F."/>
            <person name="Riccardi P."/>
            <person name="McKain M.R."/>
            <person name="Kakrana A."/>
            <person name="Tang H."/>
            <person name="Ray J."/>
            <person name="Groenendijk J."/>
            <person name="Arikit S."/>
            <person name="Mathioni S.M."/>
            <person name="Nakano M."/>
            <person name="Shan H."/>
            <person name="Telgmann-Rauber A."/>
            <person name="Kanno A."/>
            <person name="Yue Z."/>
            <person name="Chen H."/>
            <person name="Li W."/>
            <person name="Chen Y."/>
            <person name="Xu X."/>
            <person name="Zhang Y."/>
            <person name="Luo S."/>
            <person name="Chen H."/>
            <person name="Gao J."/>
            <person name="Mao Z."/>
            <person name="Pires J.C."/>
            <person name="Luo M."/>
            <person name="Kudrna D."/>
            <person name="Wing R.A."/>
            <person name="Meyers B.C."/>
            <person name="Yi K."/>
            <person name="Kong H."/>
            <person name="Lavrijsen P."/>
            <person name="Sunseri F."/>
            <person name="Falavigna A."/>
            <person name="Ye Y."/>
            <person name="Leebens-Mack J.H."/>
            <person name="Chen G."/>
        </authorList>
    </citation>
    <scope>NUCLEOTIDE SEQUENCE [LARGE SCALE GENOMIC DNA]</scope>
    <source>
        <strain evidence="9">cv. DH0086</strain>
    </source>
</reference>
<dbReference type="PROSITE" id="PS51005">
    <property type="entry name" value="NAC"/>
    <property type="match status" value="1"/>
</dbReference>
<comment type="subcellular location">
    <subcellularLocation>
        <location evidence="1">Nucleus</location>
    </subcellularLocation>
</comment>
<name>A0A5P1E2I4_ASPOF</name>
<evidence type="ECO:0000256" key="4">
    <source>
        <dbReference type="ARBA" id="ARBA00023163"/>
    </source>
</evidence>
<dbReference type="InterPro" id="IPR036093">
    <property type="entry name" value="NAC_dom_sf"/>
</dbReference>
<evidence type="ECO:0000256" key="1">
    <source>
        <dbReference type="ARBA" id="ARBA00004123"/>
    </source>
</evidence>
<gene>
    <name evidence="8" type="ORF">A4U43_C10F12030</name>
</gene>
<protein>
    <recommendedName>
        <fullName evidence="7">NAC domain-containing protein</fullName>
    </recommendedName>
</protein>
<feature type="region of interest" description="Disordered" evidence="6">
    <location>
        <begin position="431"/>
        <end position="451"/>
    </location>
</feature>
<dbReference type="Proteomes" id="UP000243459">
    <property type="component" value="Chromosome 10"/>
</dbReference>
<accession>A0A5P1E2I4</accession>
<evidence type="ECO:0000256" key="5">
    <source>
        <dbReference type="ARBA" id="ARBA00023242"/>
    </source>
</evidence>
<dbReference type="SUPFAM" id="SSF101941">
    <property type="entry name" value="NAC domain"/>
    <property type="match status" value="1"/>
</dbReference>
<evidence type="ECO:0000259" key="7">
    <source>
        <dbReference type="PROSITE" id="PS51005"/>
    </source>
</evidence>
<dbReference type="GO" id="GO:0003677">
    <property type="term" value="F:DNA binding"/>
    <property type="evidence" value="ECO:0007669"/>
    <property type="project" value="UniProtKB-KW"/>
</dbReference>
<feature type="domain" description="NAC" evidence="7">
    <location>
        <begin position="7"/>
        <end position="157"/>
    </location>
</feature>
<keyword evidence="3" id="KW-0238">DNA-binding</keyword>
<evidence type="ECO:0000256" key="6">
    <source>
        <dbReference type="SAM" id="MobiDB-lite"/>
    </source>
</evidence>
<dbReference type="PANTHER" id="PTHR31744">
    <property type="entry name" value="PROTEIN CUP-SHAPED COTYLEDON 2-RELATED"/>
    <property type="match status" value="1"/>
</dbReference>
<evidence type="ECO:0000313" key="9">
    <source>
        <dbReference type="Proteomes" id="UP000243459"/>
    </source>
</evidence>
<dbReference type="OrthoDB" id="645697at2759"/>
<dbReference type="EMBL" id="CM007390">
    <property type="protein sequence ID" value="ONK56718.1"/>
    <property type="molecule type" value="Genomic_DNA"/>
</dbReference>
<keyword evidence="2" id="KW-0805">Transcription regulation</keyword>
<dbReference type="Gene3D" id="2.170.150.80">
    <property type="entry name" value="NAC domain"/>
    <property type="match status" value="1"/>
</dbReference>
<sequence length="451" mass="50480">MMAKTSLPPGFRFHPTDVELVWYYLKRKIMGKPFRFEAISVVELYKFAPWDLPGKSCLRSRDLEWYFFCPRDKKYSQGSRTNRATDIGYWKTTGKDRSIFHNSQTVGMKKTLIFHLGKAPHGSRTDWVMYEFRLESNELVTAGYTQDAYVLCKIFQKSGPGPRNGEQYGAPFNEEDWEDVTDTEDVGSFPSIFPSENAHLFCSVPQQSASSEVVWPSSIISTFEVGELSHVPEPSGVGESSYMQYNSEVGESSYVPNPSCDDGILLEQVEAYLNSSPTHSEIAKGEHVLDSGFLLEEFISEPDTAFQNVYDDLADPPVQSFSETTDGILHSDATGCEYTLHNALAEFVDWQYMEITDLNFTGEGNPAEFVHPGNHRSLLADYASSYFPGNTCVESVTDTYVESVTGTHMVSESLQTGFCFSDHFLSMSEDHDLHEGENGEGKSLHGSTLGS</sequence>
<dbReference type="GO" id="GO:0005634">
    <property type="term" value="C:nucleus"/>
    <property type="evidence" value="ECO:0007669"/>
    <property type="project" value="UniProtKB-SubCell"/>
</dbReference>
<organism evidence="8 9">
    <name type="scientific">Asparagus officinalis</name>
    <name type="common">Garden asparagus</name>
    <dbReference type="NCBI Taxonomy" id="4686"/>
    <lineage>
        <taxon>Eukaryota</taxon>
        <taxon>Viridiplantae</taxon>
        <taxon>Streptophyta</taxon>
        <taxon>Embryophyta</taxon>
        <taxon>Tracheophyta</taxon>
        <taxon>Spermatophyta</taxon>
        <taxon>Magnoliopsida</taxon>
        <taxon>Liliopsida</taxon>
        <taxon>Asparagales</taxon>
        <taxon>Asparagaceae</taxon>
        <taxon>Asparagoideae</taxon>
        <taxon>Asparagus</taxon>
    </lineage>
</organism>
<keyword evidence="9" id="KW-1185">Reference proteome</keyword>
<keyword evidence="5" id="KW-0539">Nucleus</keyword>
<dbReference type="Gramene" id="ONK56718">
    <property type="protein sequence ID" value="ONK56718"/>
    <property type="gene ID" value="A4U43_C10F12030"/>
</dbReference>
<evidence type="ECO:0000256" key="2">
    <source>
        <dbReference type="ARBA" id="ARBA00023015"/>
    </source>
</evidence>
<evidence type="ECO:0000256" key="3">
    <source>
        <dbReference type="ARBA" id="ARBA00023125"/>
    </source>
</evidence>
<dbReference type="OMA" id="THMVSES"/>
<dbReference type="InterPro" id="IPR003441">
    <property type="entry name" value="NAC-dom"/>
</dbReference>
<proteinExistence type="predicted"/>
<dbReference type="PANTHER" id="PTHR31744:SF210">
    <property type="entry name" value="NAC DOMAIN-CONTAINING PROTEIN 86-LIKE"/>
    <property type="match status" value="1"/>
</dbReference>
<dbReference type="GO" id="GO:0006355">
    <property type="term" value="P:regulation of DNA-templated transcription"/>
    <property type="evidence" value="ECO:0007669"/>
    <property type="project" value="InterPro"/>
</dbReference>
<feature type="compositionally biased region" description="Basic and acidic residues" evidence="6">
    <location>
        <begin position="431"/>
        <end position="443"/>
    </location>
</feature>
<dbReference type="Pfam" id="PF02365">
    <property type="entry name" value="NAM"/>
    <property type="match status" value="1"/>
</dbReference>
<evidence type="ECO:0000313" key="8">
    <source>
        <dbReference type="EMBL" id="ONK56718.1"/>
    </source>
</evidence>
<keyword evidence="4" id="KW-0804">Transcription</keyword>
<dbReference type="FunFam" id="2.170.150.80:FF:000002">
    <property type="entry name" value="Nac domain-containing protein 86"/>
    <property type="match status" value="1"/>
</dbReference>